<keyword evidence="1" id="KW-0597">Phosphoprotein</keyword>
<name>A0A2S7T2J7_9BACT</name>
<evidence type="ECO:0000313" key="4">
    <source>
        <dbReference type="Proteomes" id="UP000239872"/>
    </source>
</evidence>
<feature type="modified residue" description="4-aspartylphosphate" evidence="1">
    <location>
        <position position="56"/>
    </location>
</feature>
<comment type="caution">
    <text evidence="3">The sequence shown here is derived from an EMBL/GenBank/DDBJ whole genome shotgun (WGS) entry which is preliminary data.</text>
</comment>
<dbReference type="SMART" id="SM00850">
    <property type="entry name" value="LytTR"/>
    <property type="match status" value="1"/>
</dbReference>
<dbReference type="PANTHER" id="PTHR43228:SF6">
    <property type="entry name" value="RESPONSE REGULATOR RECEIVER"/>
    <property type="match status" value="1"/>
</dbReference>
<keyword evidence="4" id="KW-1185">Reference proteome</keyword>
<dbReference type="AlphaFoldDB" id="A0A2S7T2J7"/>
<accession>A0A2S7T2J7</accession>
<evidence type="ECO:0000259" key="2">
    <source>
        <dbReference type="PROSITE" id="PS50110"/>
    </source>
</evidence>
<organism evidence="3 4">
    <name type="scientific">Flavipsychrobacter stenotrophus</name>
    <dbReference type="NCBI Taxonomy" id="2077091"/>
    <lineage>
        <taxon>Bacteria</taxon>
        <taxon>Pseudomonadati</taxon>
        <taxon>Bacteroidota</taxon>
        <taxon>Chitinophagia</taxon>
        <taxon>Chitinophagales</taxon>
        <taxon>Chitinophagaceae</taxon>
        <taxon>Flavipsychrobacter</taxon>
    </lineage>
</organism>
<dbReference type="GO" id="GO:0000160">
    <property type="term" value="P:phosphorelay signal transduction system"/>
    <property type="evidence" value="ECO:0007669"/>
    <property type="project" value="InterPro"/>
</dbReference>
<reference evidence="3 4" key="1">
    <citation type="submission" date="2018-01" db="EMBL/GenBank/DDBJ databases">
        <title>A novel member of the phylum Bacteroidetes isolated from glacier ice.</title>
        <authorList>
            <person name="Liu Q."/>
            <person name="Xin Y.-H."/>
        </authorList>
    </citation>
    <scope>NUCLEOTIDE SEQUENCE [LARGE SCALE GENOMIC DNA]</scope>
    <source>
        <strain evidence="3 4">RB1R16</strain>
    </source>
</reference>
<gene>
    <name evidence="3" type="ORF">CJD36_004805</name>
</gene>
<dbReference type="InterPro" id="IPR007492">
    <property type="entry name" value="LytTR_DNA-bd_dom"/>
</dbReference>
<sequence>MEQVISILIVEDEDIWVHNLSLLLENFGFSVVKAVSTVKDALAAFSACDYDLVLMDINLDSRGGGIELGKVLHKMYKKPFIFVTSGDYHDVKEASVANPSAYLTKPINASSLFVAIQNAINNFSNNTGAPEKVAEENFSFFFVKHGSRYKKIEWKDVVYITSQKNYVSVFNASDKAEYLIRSSLQKTMQHIIPKSIHNQFVQVNRAEVVQLSFVNEITSDEVRTNYRNFPISESGGKELKNMLKGVM</sequence>
<dbReference type="SUPFAM" id="SSF52172">
    <property type="entry name" value="CheY-like"/>
    <property type="match status" value="1"/>
</dbReference>
<dbReference type="GO" id="GO:0003677">
    <property type="term" value="F:DNA binding"/>
    <property type="evidence" value="ECO:0007669"/>
    <property type="project" value="InterPro"/>
</dbReference>
<dbReference type="InterPro" id="IPR011006">
    <property type="entry name" value="CheY-like_superfamily"/>
</dbReference>
<dbReference type="PROSITE" id="PS50110">
    <property type="entry name" value="RESPONSE_REGULATORY"/>
    <property type="match status" value="1"/>
</dbReference>
<dbReference type="Gene3D" id="3.40.50.2300">
    <property type="match status" value="1"/>
</dbReference>
<proteinExistence type="predicted"/>
<feature type="domain" description="Response regulatory" evidence="2">
    <location>
        <begin position="6"/>
        <end position="120"/>
    </location>
</feature>
<dbReference type="SMART" id="SM00448">
    <property type="entry name" value="REC"/>
    <property type="match status" value="1"/>
</dbReference>
<dbReference type="Pfam" id="PF00072">
    <property type="entry name" value="Response_reg"/>
    <property type="match status" value="1"/>
</dbReference>
<dbReference type="EMBL" id="PPSL01000001">
    <property type="protein sequence ID" value="PQJ13067.1"/>
    <property type="molecule type" value="Genomic_DNA"/>
</dbReference>
<dbReference type="InterPro" id="IPR052048">
    <property type="entry name" value="ST_Response_Regulator"/>
</dbReference>
<dbReference type="Gene3D" id="2.40.50.1020">
    <property type="entry name" value="LytTr DNA-binding domain"/>
    <property type="match status" value="1"/>
</dbReference>
<dbReference type="InterPro" id="IPR001789">
    <property type="entry name" value="Sig_transdc_resp-reg_receiver"/>
</dbReference>
<dbReference type="Proteomes" id="UP000239872">
    <property type="component" value="Unassembled WGS sequence"/>
</dbReference>
<dbReference type="Pfam" id="PF04397">
    <property type="entry name" value="LytTR"/>
    <property type="match status" value="1"/>
</dbReference>
<dbReference type="PANTHER" id="PTHR43228">
    <property type="entry name" value="TWO-COMPONENT RESPONSE REGULATOR"/>
    <property type="match status" value="1"/>
</dbReference>
<dbReference type="RefSeq" id="WP_105037951.1">
    <property type="nucleotide sequence ID" value="NZ_PPSL01000001.1"/>
</dbReference>
<dbReference type="OrthoDB" id="1646880at2"/>
<evidence type="ECO:0000313" key="3">
    <source>
        <dbReference type="EMBL" id="PQJ13067.1"/>
    </source>
</evidence>
<protein>
    <recommendedName>
        <fullName evidence="2">Response regulatory domain-containing protein</fullName>
    </recommendedName>
</protein>
<evidence type="ECO:0000256" key="1">
    <source>
        <dbReference type="PROSITE-ProRule" id="PRU00169"/>
    </source>
</evidence>